<feature type="compositionally biased region" description="Basic and acidic residues" evidence="2">
    <location>
        <begin position="171"/>
        <end position="186"/>
    </location>
</feature>
<evidence type="ECO:0000256" key="1">
    <source>
        <dbReference type="ARBA" id="ARBA00022884"/>
    </source>
</evidence>
<proteinExistence type="predicted"/>
<feature type="region of interest" description="Disordered" evidence="2">
    <location>
        <begin position="153"/>
        <end position="239"/>
    </location>
</feature>
<accession>A0A3Q9G5U7</accession>
<evidence type="ECO:0000259" key="3">
    <source>
        <dbReference type="Pfam" id="PF01029"/>
    </source>
</evidence>
<dbReference type="KEGG" id="flh:EJ997_03310"/>
<feature type="domain" description="NusB/RsmB/TIM44" evidence="3">
    <location>
        <begin position="8"/>
        <end position="132"/>
    </location>
</feature>
<dbReference type="InterPro" id="IPR006027">
    <property type="entry name" value="NusB_RsmB_TIM44"/>
</dbReference>
<keyword evidence="1" id="KW-0694">RNA-binding</keyword>
<dbReference type="Pfam" id="PF01029">
    <property type="entry name" value="NusB"/>
    <property type="match status" value="1"/>
</dbReference>
<evidence type="ECO:0000256" key="2">
    <source>
        <dbReference type="SAM" id="MobiDB-lite"/>
    </source>
</evidence>
<dbReference type="Gene3D" id="1.10.940.10">
    <property type="entry name" value="NusB-like"/>
    <property type="match status" value="1"/>
</dbReference>
<evidence type="ECO:0000313" key="5">
    <source>
        <dbReference type="Proteomes" id="UP000280344"/>
    </source>
</evidence>
<organism evidence="4 5">
    <name type="scientific">Flaviflexus ciconiae</name>
    <dbReference type="NCBI Taxonomy" id="2496867"/>
    <lineage>
        <taxon>Bacteria</taxon>
        <taxon>Bacillati</taxon>
        <taxon>Actinomycetota</taxon>
        <taxon>Actinomycetes</taxon>
        <taxon>Actinomycetales</taxon>
        <taxon>Actinomycetaceae</taxon>
        <taxon>Flaviflexus</taxon>
    </lineage>
</organism>
<feature type="compositionally biased region" description="Acidic residues" evidence="2">
    <location>
        <begin position="224"/>
        <end position="239"/>
    </location>
</feature>
<gene>
    <name evidence="4" type="ORF">EJ997_03310</name>
</gene>
<dbReference type="OrthoDB" id="3528057at2"/>
<reference evidence="4 5" key="1">
    <citation type="submission" date="2018-12" db="EMBL/GenBank/DDBJ databases">
        <title>Complete genome sequence of Flaviflexus sp. H23T48.</title>
        <authorList>
            <person name="Bae J.-W."/>
            <person name="Lee J.-Y."/>
        </authorList>
    </citation>
    <scope>NUCLEOTIDE SEQUENCE [LARGE SCALE GENOMIC DNA]</scope>
    <source>
        <strain evidence="4 5">H23T48</strain>
    </source>
</reference>
<dbReference type="EMBL" id="CP034593">
    <property type="protein sequence ID" value="AZQ76515.1"/>
    <property type="molecule type" value="Genomic_DNA"/>
</dbReference>
<dbReference type="GO" id="GO:0006355">
    <property type="term" value="P:regulation of DNA-templated transcription"/>
    <property type="evidence" value="ECO:0007669"/>
    <property type="project" value="InterPro"/>
</dbReference>
<dbReference type="AlphaFoldDB" id="A0A3Q9G5U7"/>
<dbReference type="GO" id="GO:0003723">
    <property type="term" value="F:RNA binding"/>
    <property type="evidence" value="ECO:0007669"/>
    <property type="project" value="UniProtKB-KW"/>
</dbReference>
<dbReference type="Proteomes" id="UP000280344">
    <property type="component" value="Chromosome"/>
</dbReference>
<dbReference type="SUPFAM" id="SSF48013">
    <property type="entry name" value="NusB-like"/>
    <property type="match status" value="1"/>
</dbReference>
<protein>
    <recommendedName>
        <fullName evidence="3">NusB/RsmB/TIM44 domain-containing protein</fullName>
    </recommendedName>
</protein>
<dbReference type="RefSeq" id="WP_126703323.1">
    <property type="nucleotide sequence ID" value="NZ_CP034593.1"/>
</dbReference>
<keyword evidence="5" id="KW-1185">Reference proteome</keyword>
<sequence>MARHLETQRRRALDVVFEAEQKDILVPGLLRELLAERQEVSTAQVPIQAAGADLVNLVADHLYDLDGMIEDYSAWGLRRLASLDRCVLRLGLAEICFAGLQVAVAVKEYSAIVRELGDEKSIRFITAIFNRAGKEMKADAAEAVSAPEELTAADASALPEATSVSDSTLESSERSTDADVSERKPGSTEPSVSESTVSTSHDSSAGDGLGDAESNYSFVSSGDDANDELPVDQSIDEEK</sequence>
<name>A0A3Q9G5U7_9ACTO</name>
<dbReference type="InterPro" id="IPR035926">
    <property type="entry name" value="NusB-like_sf"/>
</dbReference>
<evidence type="ECO:0000313" key="4">
    <source>
        <dbReference type="EMBL" id="AZQ76515.1"/>
    </source>
</evidence>
<feature type="compositionally biased region" description="Low complexity" evidence="2">
    <location>
        <begin position="187"/>
        <end position="203"/>
    </location>
</feature>